<protein>
    <recommendedName>
        <fullName evidence="4">Secreted protein</fullName>
    </recommendedName>
</protein>
<name>A0A504YS15_FASGI</name>
<sequence length="108" mass="12137">MLQAFLVLSVTFLYVHAGLKQTHQTGLMPNQQSSFEHGGCVCVCGGGGGGQMPLLRISETDGGYQRGYQNRHWSSDFVHHLQTFIIILRDRCVDISLNMCNFYDTLRL</sequence>
<feature type="chain" id="PRO_5021477599" description="Secreted protein" evidence="1">
    <location>
        <begin position="18"/>
        <end position="108"/>
    </location>
</feature>
<accession>A0A504YS15</accession>
<keyword evidence="1" id="KW-0732">Signal</keyword>
<evidence type="ECO:0008006" key="4">
    <source>
        <dbReference type="Google" id="ProtNLM"/>
    </source>
</evidence>
<feature type="signal peptide" evidence="1">
    <location>
        <begin position="1"/>
        <end position="17"/>
    </location>
</feature>
<dbReference type="EMBL" id="SUNJ01009193">
    <property type="protein sequence ID" value="TPP60608.1"/>
    <property type="molecule type" value="Genomic_DNA"/>
</dbReference>
<gene>
    <name evidence="2" type="ORF">FGIG_02000</name>
</gene>
<evidence type="ECO:0000256" key="1">
    <source>
        <dbReference type="SAM" id="SignalP"/>
    </source>
</evidence>
<dbReference type="AlphaFoldDB" id="A0A504YS15"/>
<keyword evidence="3" id="KW-1185">Reference proteome</keyword>
<evidence type="ECO:0000313" key="3">
    <source>
        <dbReference type="Proteomes" id="UP000316759"/>
    </source>
</evidence>
<comment type="caution">
    <text evidence="2">The sequence shown here is derived from an EMBL/GenBank/DDBJ whole genome shotgun (WGS) entry which is preliminary data.</text>
</comment>
<proteinExistence type="predicted"/>
<organism evidence="2 3">
    <name type="scientific">Fasciola gigantica</name>
    <name type="common">Giant liver fluke</name>
    <dbReference type="NCBI Taxonomy" id="46835"/>
    <lineage>
        <taxon>Eukaryota</taxon>
        <taxon>Metazoa</taxon>
        <taxon>Spiralia</taxon>
        <taxon>Lophotrochozoa</taxon>
        <taxon>Platyhelminthes</taxon>
        <taxon>Trematoda</taxon>
        <taxon>Digenea</taxon>
        <taxon>Plagiorchiida</taxon>
        <taxon>Echinostomata</taxon>
        <taxon>Echinostomatoidea</taxon>
        <taxon>Fasciolidae</taxon>
        <taxon>Fasciola</taxon>
    </lineage>
</organism>
<evidence type="ECO:0000313" key="2">
    <source>
        <dbReference type="EMBL" id="TPP60608.1"/>
    </source>
</evidence>
<dbReference type="Proteomes" id="UP000316759">
    <property type="component" value="Unassembled WGS sequence"/>
</dbReference>
<reference evidence="2 3" key="1">
    <citation type="submission" date="2019-04" db="EMBL/GenBank/DDBJ databases">
        <title>Annotation for the trematode Fasciola gigantica.</title>
        <authorList>
            <person name="Choi Y.-J."/>
        </authorList>
    </citation>
    <scope>NUCLEOTIDE SEQUENCE [LARGE SCALE GENOMIC DNA]</scope>
    <source>
        <strain evidence="2">Uganda_cow_1</strain>
    </source>
</reference>